<comment type="caution">
    <text evidence="2">The sequence shown here is derived from an EMBL/GenBank/DDBJ whole genome shotgun (WGS) entry which is preliminary data.</text>
</comment>
<dbReference type="Proteomes" id="UP001201163">
    <property type="component" value="Unassembled WGS sequence"/>
</dbReference>
<dbReference type="Pfam" id="PF18759">
    <property type="entry name" value="Plavaka"/>
    <property type="match status" value="1"/>
</dbReference>
<dbReference type="EMBL" id="JAKELL010000001">
    <property type="protein sequence ID" value="KAH9001527.1"/>
    <property type="molecule type" value="Genomic_DNA"/>
</dbReference>
<gene>
    <name evidence="2" type="ORF">EDB92DRAFT_1788816</name>
</gene>
<accession>A0AAD4QI69</accession>
<dbReference type="InterPro" id="IPR041078">
    <property type="entry name" value="Plavaka"/>
</dbReference>
<name>A0AAD4QI69_9AGAM</name>
<evidence type="ECO:0000313" key="2">
    <source>
        <dbReference type="EMBL" id="KAH9001527.1"/>
    </source>
</evidence>
<reference evidence="2" key="1">
    <citation type="submission" date="2022-01" db="EMBL/GenBank/DDBJ databases">
        <title>Comparative genomics reveals a dynamic genome evolution in the ectomycorrhizal milk-cap (Lactarius) mushrooms.</title>
        <authorList>
            <consortium name="DOE Joint Genome Institute"/>
            <person name="Lebreton A."/>
            <person name="Tang N."/>
            <person name="Kuo A."/>
            <person name="LaButti K."/>
            <person name="Drula E."/>
            <person name="Barry K."/>
            <person name="Clum A."/>
            <person name="Lipzen A."/>
            <person name="Mousain D."/>
            <person name="Ng V."/>
            <person name="Wang R."/>
            <person name="Wang X."/>
            <person name="Dai Y."/>
            <person name="Henrissat B."/>
            <person name="Grigoriev I.V."/>
            <person name="Guerin-Laguette A."/>
            <person name="Yu F."/>
            <person name="Martin F.M."/>
        </authorList>
    </citation>
    <scope>NUCLEOTIDE SEQUENCE</scope>
    <source>
        <strain evidence="2">QP</strain>
    </source>
</reference>
<dbReference type="AlphaFoldDB" id="A0AAD4QI69"/>
<proteinExistence type="predicted"/>
<evidence type="ECO:0000256" key="1">
    <source>
        <dbReference type="SAM" id="MobiDB-lite"/>
    </source>
</evidence>
<protein>
    <submittedName>
        <fullName evidence="2">Uncharacterized protein</fullName>
    </submittedName>
</protein>
<evidence type="ECO:0000313" key="3">
    <source>
        <dbReference type="Proteomes" id="UP001201163"/>
    </source>
</evidence>
<feature type="compositionally biased region" description="Polar residues" evidence="1">
    <location>
        <begin position="50"/>
        <end position="61"/>
    </location>
</feature>
<keyword evidence="3" id="KW-1185">Reference proteome</keyword>
<feature type="region of interest" description="Disordered" evidence="1">
    <location>
        <begin position="32"/>
        <end position="61"/>
    </location>
</feature>
<organism evidence="2 3">
    <name type="scientific">Lactarius akahatsu</name>
    <dbReference type="NCBI Taxonomy" id="416441"/>
    <lineage>
        <taxon>Eukaryota</taxon>
        <taxon>Fungi</taxon>
        <taxon>Dikarya</taxon>
        <taxon>Basidiomycota</taxon>
        <taxon>Agaricomycotina</taxon>
        <taxon>Agaricomycetes</taxon>
        <taxon>Russulales</taxon>
        <taxon>Russulaceae</taxon>
        <taxon>Lactarius</taxon>
    </lineage>
</organism>
<sequence length="872" mass="98853">MLILVPAPYPLDEPAAVPNSATRREIRTEYHPNSCRPTKVHGVNDPSHAPQRTSTRQSYSEPWSPFFQTRKDFLLAEIFLQSGLGNEYSDRILKVFDLCNAGKGKVTLSKISEVHTAWECASLKLSPMSPRAFESSTVSVSYNGKDLNFDVYHRALWDWATDLVQSPQLATHFHWDAEKIFRCNEGSSVRVFNEPWSADAFWDAQSQIPEGGKPLGFILYADKTRLSSFGTEQGYLVIARCTNLPASIRNGNGFGGGRVVGWLPIVPEDPMGHKKPTFVNLKRTIWHESFSMIVQSIVTHSKTGCWLECGDGVERWLFPIVLILSADYKEQCVMSLTCGAMSNFPCPICLVKHDKLTDLTKNWPRRTAAHTQEIVQQAQSLTRAQGEALLSKFGLRDVQNVFWQLQHTDPYRALSFDRLHSNNTGVFGYHLWEVFKEHVEGYGRQAVAQVDDQFRAIPRWSGLNHFQGVMKISFTNGTKFEDISKILIFAAHNIIPWERSEKVGKSLLCALRSFTIVDLFLSFEEHTEHIIAVGRRELHKFGCHMQAYIDTSAEDAEAQPEAKLKNWNFPKMHALVHSFDDIEAKGASRNYNTKPNEKLHGPLKKTYARQTNFKNVAPQILRIEHAKFVSILIRNHIDELDEASCESITNEPSHETVADESKGVSGQRGKVFCDGHIVLHSQQPPAILSSFGNTFHRRLAAWLTAELTAAAANTPGLLPRAVVLSPDDLITEYRSIKVVYESQVDQKQYIDRLHCSPRFHGNERHDFIMVLTTHGHFFAQLLLVFTVSVTNNIYSVCLVQPLDAPISTQRVKDCELRLCRVHAHRDVTEFIFACTIIRGAPLIRDFDKEGYYYVMDVVDHTGDLFLRCNEIL</sequence>